<dbReference type="InterPro" id="IPR027417">
    <property type="entry name" value="P-loop_NTPase"/>
</dbReference>
<dbReference type="InterPro" id="IPR003593">
    <property type="entry name" value="AAA+_ATPase"/>
</dbReference>
<proteinExistence type="predicted"/>
<dbReference type="Pfam" id="PF25516">
    <property type="entry name" value="PTPase"/>
    <property type="match status" value="1"/>
</dbReference>
<dbReference type="Gene3D" id="3.30.1370.50">
    <property type="entry name" value="R3H-like domain"/>
    <property type="match status" value="1"/>
</dbReference>
<evidence type="ECO:0000256" key="1">
    <source>
        <dbReference type="ARBA" id="ARBA00022741"/>
    </source>
</evidence>
<dbReference type="OrthoDB" id="9768243at2"/>
<keyword evidence="5" id="KW-1185">Reference proteome</keyword>
<dbReference type="CDD" id="cd02645">
    <property type="entry name" value="R3H_AAA"/>
    <property type="match status" value="1"/>
</dbReference>
<dbReference type="Gene3D" id="3.40.50.300">
    <property type="entry name" value="P-loop containing nucleotide triphosphate hydrolases"/>
    <property type="match status" value="1"/>
</dbReference>
<name>A0A2R4VZV9_THEAF</name>
<organism evidence="4 5">
    <name type="scientific">Thermodesulfobium acidiphilum</name>
    <dbReference type="NCBI Taxonomy" id="1794699"/>
    <lineage>
        <taxon>Bacteria</taxon>
        <taxon>Pseudomonadati</taxon>
        <taxon>Thermodesulfobiota</taxon>
        <taxon>Thermodesulfobiia</taxon>
        <taxon>Thermodesulfobiales</taxon>
        <taxon>Thermodesulfobiaceae</taxon>
        <taxon>Thermodesulfobium</taxon>
    </lineage>
</organism>
<gene>
    <name evidence="4" type="ORF">TDSAC_0723</name>
</gene>
<dbReference type="EMBL" id="CP020921">
    <property type="protein sequence ID" value="AWB10091.1"/>
    <property type="molecule type" value="Genomic_DNA"/>
</dbReference>
<reference evidence="4 5" key="1">
    <citation type="submission" date="2017-04" db="EMBL/GenBank/DDBJ databases">
        <title>Genomic insights into metabolism of Thermodesulfobium acidiphilum.</title>
        <authorList>
            <person name="Toshchakov S.V."/>
            <person name="Frolov E.N."/>
            <person name="Kublanov I.V."/>
            <person name="Samarov N.I."/>
            <person name="Novikov A."/>
            <person name="Lebedinsky A.V."/>
            <person name="Bonch-Osmolovskaya E.A."/>
            <person name="Chernyh N.A."/>
        </authorList>
    </citation>
    <scope>NUCLEOTIDE SEQUENCE [LARGE SCALE GENOMIC DNA]</scope>
    <source>
        <strain evidence="4 5">3127-1</strain>
    </source>
</reference>
<dbReference type="RefSeq" id="WP_108308921.1">
    <property type="nucleotide sequence ID" value="NZ_CP020921.1"/>
</dbReference>
<evidence type="ECO:0000259" key="3">
    <source>
        <dbReference type="PROSITE" id="PS51061"/>
    </source>
</evidence>
<keyword evidence="2" id="KW-0067">ATP-binding</keyword>
<dbReference type="Pfam" id="PF01424">
    <property type="entry name" value="R3H"/>
    <property type="match status" value="1"/>
</dbReference>
<dbReference type="SUPFAM" id="SSF82708">
    <property type="entry name" value="R3H domain"/>
    <property type="match status" value="1"/>
</dbReference>
<keyword evidence="1" id="KW-0547">Nucleotide-binding</keyword>
<accession>A0A2R4VZV9</accession>
<dbReference type="SUPFAM" id="SSF52540">
    <property type="entry name" value="P-loop containing nucleoside triphosphate hydrolases"/>
    <property type="match status" value="1"/>
</dbReference>
<dbReference type="SMART" id="SM00393">
    <property type="entry name" value="R3H"/>
    <property type="match status" value="1"/>
</dbReference>
<evidence type="ECO:0000313" key="5">
    <source>
        <dbReference type="Proteomes" id="UP000244792"/>
    </source>
</evidence>
<dbReference type="PANTHER" id="PTHR20953:SF3">
    <property type="entry name" value="P-LOOP CONTAINING NUCLEOSIDE TRIPHOSPHATE HYDROLASES SUPERFAMILY PROTEIN"/>
    <property type="match status" value="1"/>
</dbReference>
<dbReference type="Pfam" id="PF19568">
    <property type="entry name" value="Spore_III_AA"/>
    <property type="match status" value="1"/>
</dbReference>
<dbReference type="InterPro" id="IPR036867">
    <property type="entry name" value="R3H_dom_sf"/>
</dbReference>
<evidence type="ECO:0000256" key="2">
    <source>
        <dbReference type="ARBA" id="ARBA00022840"/>
    </source>
</evidence>
<dbReference type="GO" id="GO:0005524">
    <property type="term" value="F:ATP binding"/>
    <property type="evidence" value="ECO:0007669"/>
    <property type="project" value="UniProtKB-KW"/>
</dbReference>
<dbReference type="AlphaFoldDB" id="A0A2R4VZV9"/>
<dbReference type="KEGG" id="taci:TDSAC_0723"/>
<dbReference type="SMART" id="SM00382">
    <property type="entry name" value="AAA"/>
    <property type="match status" value="1"/>
</dbReference>
<dbReference type="GO" id="GO:0003676">
    <property type="term" value="F:nucleic acid binding"/>
    <property type="evidence" value="ECO:0007669"/>
    <property type="project" value="UniProtKB-UniRule"/>
</dbReference>
<dbReference type="Proteomes" id="UP000244792">
    <property type="component" value="Chromosome"/>
</dbReference>
<dbReference type="InterPro" id="IPR034081">
    <property type="entry name" value="R3H_AAA"/>
</dbReference>
<dbReference type="PANTHER" id="PTHR20953">
    <property type="entry name" value="KINASE-RELATED"/>
    <property type="match status" value="1"/>
</dbReference>
<dbReference type="InterPro" id="IPR045735">
    <property type="entry name" value="Spore_III_AA_AAA+_ATPase"/>
</dbReference>
<dbReference type="CDD" id="cd00009">
    <property type="entry name" value="AAA"/>
    <property type="match status" value="1"/>
</dbReference>
<dbReference type="PROSITE" id="PS51061">
    <property type="entry name" value="R3H"/>
    <property type="match status" value="1"/>
</dbReference>
<evidence type="ECO:0000313" key="4">
    <source>
        <dbReference type="EMBL" id="AWB10091.1"/>
    </source>
</evidence>
<sequence length="522" mass="59491">MGFDETIDDLRCLIDILPDDFKYPILELKNLNDIVEIVLDLGRYPEVRFSEDAFEITTKQVTREDLQNVVNKVGVFSGDNRAGIERTLHRISCIRNRSGEIVGLTLRVGRAVFGTIDIIKDIVESKENILLMGPPGIGKTTKLREIARVLSVDMKRRVIVIDTSNEIGGDGDIPHPAIGKSRRMQVPTPEKQHAVMIEAVENHMPQVIIVDEIGTELEAQAARTIAERGVQLIATAHGNSLVNLIMNPTLSDLVGGVQVVTLSDEEAKRRRTQKTIQERKTQPTFNVVIELIDREKMVIHKNVDKVVDQLLKGEQITPEVRSKSSNGEIIVEEHRMELKEDRFENKNSYYNNNFEARKSSEVNVCKEFLNIFSFGVSKDILERVSKELRVSTNIVKDLNVADVVITLKGFLKSRGKFFDEVEGKNLPVYVMRSNTITQARKVLSEIVQLKPVSFEDMDFEKFEALREAEEAIKKVLRDKVSVELSPRNAYFRRLQHQLVEKYNLFSESLDEEPRRRVKIFAK</sequence>
<protein>
    <submittedName>
        <fullName evidence="4">Stage III sporulation protein SpoIIIAA</fullName>
    </submittedName>
</protein>
<feature type="domain" description="R3H" evidence="3">
    <location>
        <begin position="458"/>
        <end position="522"/>
    </location>
</feature>
<dbReference type="InterPro" id="IPR001374">
    <property type="entry name" value="R3H_dom"/>
</dbReference>
<dbReference type="InterPro" id="IPR058670">
    <property type="entry name" value="PTPase_dom"/>
</dbReference>